<evidence type="ECO:0000313" key="2">
    <source>
        <dbReference type="Proteomes" id="UP000266178"/>
    </source>
</evidence>
<comment type="caution">
    <text evidence="1">The sequence shown here is derived from an EMBL/GenBank/DDBJ whole genome shotgun (WGS) entry which is preliminary data.</text>
</comment>
<dbReference type="Proteomes" id="UP000266178">
    <property type="component" value="Unassembled WGS sequence"/>
</dbReference>
<accession>A0A399F7P1</accession>
<dbReference type="EMBL" id="QWLB01000025">
    <property type="protein sequence ID" value="RIH92103.1"/>
    <property type="molecule type" value="Genomic_DNA"/>
</dbReference>
<keyword evidence="2" id="KW-1185">Reference proteome</keyword>
<sequence length="31" mass="3357">MGFPLLLEGGFLFLEAPAHTRLTLFLPGSNP</sequence>
<organism evidence="1 2">
    <name type="scientific">Meiothermus granaticius NBRC 107808</name>
    <dbReference type="NCBI Taxonomy" id="1227551"/>
    <lineage>
        <taxon>Bacteria</taxon>
        <taxon>Thermotogati</taxon>
        <taxon>Deinococcota</taxon>
        <taxon>Deinococci</taxon>
        <taxon>Thermales</taxon>
        <taxon>Thermaceae</taxon>
        <taxon>Meiothermus</taxon>
    </lineage>
</organism>
<protein>
    <submittedName>
        <fullName evidence="1">Uncharacterized protein</fullName>
    </submittedName>
</protein>
<proteinExistence type="predicted"/>
<name>A0A399F7P1_9DEIN</name>
<evidence type="ECO:0000313" key="1">
    <source>
        <dbReference type="EMBL" id="RIH92103.1"/>
    </source>
</evidence>
<reference evidence="1 2" key="1">
    <citation type="submission" date="2018-08" db="EMBL/GenBank/DDBJ databases">
        <title>Meiothermus granaticius genome AF-68 sequencing project.</title>
        <authorList>
            <person name="Da Costa M.S."/>
            <person name="Albuquerque L."/>
            <person name="Raposo P."/>
            <person name="Froufe H.J.C."/>
            <person name="Barroso C.S."/>
            <person name="Egas C."/>
        </authorList>
    </citation>
    <scope>NUCLEOTIDE SEQUENCE [LARGE SCALE GENOMIC DNA]</scope>
    <source>
        <strain evidence="1 2">AF-68</strain>
    </source>
</reference>
<gene>
    <name evidence="1" type="ORF">Mgrana_01980</name>
</gene>
<dbReference type="AlphaFoldDB" id="A0A399F7P1"/>